<protein>
    <submittedName>
        <fullName evidence="2">Uncharacterized protein</fullName>
    </submittedName>
</protein>
<dbReference type="EMBL" id="SPOF01000044">
    <property type="protein sequence ID" value="TIB09288.1"/>
    <property type="molecule type" value="Genomic_DNA"/>
</dbReference>
<accession>A0A4T0H1I8</accession>
<feature type="compositionally biased region" description="Low complexity" evidence="1">
    <location>
        <begin position="827"/>
        <end position="845"/>
    </location>
</feature>
<evidence type="ECO:0000256" key="1">
    <source>
        <dbReference type="SAM" id="MobiDB-lite"/>
    </source>
</evidence>
<sequence>MQSEEICEAGEAGEIELTGHTATPATPATLATPAILTTTSSRNLPEPISYTRNELLRLSKSPLVRAPDNLEPFSVWFGCVALQLLQLLTYSVDSEYTAPPANTPRPSISSPNSSASNTYNRFRRNNEEVDSPRSSKYKNAFERALGSSSNQPSSLAAYRSPNSRHPEPRSFDRESEFARNKFSADKSKTPREDRPDRPDRSNKYRNEEKSPLGKKDSAITLQDSLKSNDGDWRKGGFAQERQRMRRGRNPSFDDDASPAWLDDSSSRDRSRNKASSGPFGSGSAGVDSIQAFKAQMRDKERRERLLELGIDEEAPSIHYNSHSHPQTALLEDEFQVDAANDETFGDMDAANDDTFGDGASLEPSMSKLTMNDDPAILNASNTAPSQTQSPETQPQLYTELGNAGSTASSEGTPKVTEKAPAASRFAKFFDAKPKSHQHAMDAQAKWLDAQRRKEAEPAVNSPTPPNLTNDQPEMQRVLAMLQTSNSSTPVPQPSSVKEISRPTSTSSAGADLTAILHQQQQAAFRNQQLQQQQQIIMQQRKEREQELQRERMQREHQALLLAQAQRRQQSPQDPAILNALSLSRNKGSPAAAMSPNVMHQQQSRMSPMNDPRAAALQEYQMRLAYERQRQLQQNEMADPQPEQSQQQKLQEMLMMQQQQAQMRQMQQANAMRGAPPEHLAALIRGGGNTQSPNSGSNPQAGTLLMQQIQQQQGQVPSTISPPHAPHQQQHSQANEMLLQQQRLLAQQRGMQAAQAQAQAQAAALATAIQQQQQQQQQPMSGFMNQQPHQPYQSQQQHPDMHHYANNNNSFDHVSKMAGPQQSHLMDAQQQRQKQAQLMALLNGGR</sequence>
<feature type="region of interest" description="Disordered" evidence="1">
    <location>
        <begin position="400"/>
        <end position="419"/>
    </location>
</feature>
<feature type="region of interest" description="Disordered" evidence="1">
    <location>
        <begin position="484"/>
        <end position="506"/>
    </location>
</feature>
<dbReference type="AlphaFoldDB" id="A0A4T0H1I8"/>
<reference evidence="2 3" key="1">
    <citation type="submission" date="2019-03" db="EMBL/GenBank/DDBJ databases">
        <title>Sequencing 23 genomes of Wallemia ichthyophaga.</title>
        <authorList>
            <person name="Gostincar C."/>
        </authorList>
    </citation>
    <scope>NUCLEOTIDE SEQUENCE [LARGE SCALE GENOMIC DNA]</scope>
    <source>
        <strain evidence="2 3">EXF-8621</strain>
    </source>
</reference>
<feature type="region of interest" description="Disordered" evidence="1">
    <location>
        <begin position="98"/>
        <end position="300"/>
    </location>
</feature>
<organism evidence="2 3">
    <name type="scientific">Wallemia ichthyophaga</name>
    <dbReference type="NCBI Taxonomy" id="245174"/>
    <lineage>
        <taxon>Eukaryota</taxon>
        <taxon>Fungi</taxon>
        <taxon>Dikarya</taxon>
        <taxon>Basidiomycota</taxon>
        <taxon>Wallemiomycotina</taxon>
        <taxon>Wallemiomycetes</taxon>
        <taxon>Wallemiales</taxon>
        <taxon>Wallemiaceae</taxon>
        <taxon>Wallemia</taxon>
    </lineage>
</organism>
<evidence type="ECO:0000313" key="2">
    <source>
        <dbReference type="EMBL" id="TIB09288.1"/>
    </source>
</evidence>
<feature type="compositionally biased region" description="Basic and acidic residues" evidence="1">
    <location>
        <begin position="164"/>
        <end position="217"/>
    </location>
</feature>
<feature type="region of interest" description="Disordered" evidence="1">
    <location>
        <begin position="707"/>
        <end position="732"/>
    </location>
</feature>
<proteinExistence type="predicted"/>
<name>A0A4T0H1I8_WALIC</name>
<comment type="caution">
    <text evidence="2">The sequence shown here is derived from an EMBL/GenBank/DDBJ whole genome shotgun (WGS) entry which is preliminary data.</text>
</comment>
<feature type="region of interest" description="Disordered" evidence="1">
    <location>
        <begin position="775"/>
        <end position="845"/>
    </location>
</feature>
<dbReference type="Proteomes" id="UP000306954">
    <property type="component" value="Unassembled WGS sequence"/>
</dbReference>
<feature type="compositionally biased region" description="Low complexity" evidence="1">
    <location>
        <begin position="104"/>
        <end position="117"/>
    </location>
</feature>
<feature type="compositionally biased region" description="Low complexity" evidence="1">
    <location>
        <begin position="785"/>
        <end position="797"/>
    </location>
</feature>
<feature type="compositionally biased region" description="Basic and acidic residues" evidence="1">
    <location>
        <begin position="124"/>
        <end position="133"/>
    </location>
</feature>
<evidence type="ECO:0000313" key="3">
    <source>
        <dbReference type="Proteomes" id="UP000306954"/>
    </source>
</evidence>
<gene>
    <name evidence="2" type="ORF">E3P90_03340</name>
</gene>
<feature type="region of interest" description="Disordered" evidence="1">
    <location>
        <begin position="448"/>
        <end position="471"/>
    </location>
</feature>